<evidence type="ECO:0000256" key="2">
    <source>
        <dbReference type="ARBA" id="ARBA00022512"/>
    </source>
</evidence>
<feature type="chain" id="PRO_5015327315" description="Chaplin domain-containing protein" evidence="8">
    <location>
        <begin position="26"/>
        <end position="77"/>
    </location>
</feature>
<dbReference type="Pfam" id="PF03777">
    <property type="entry name" value="ChpA-C"/>
    <property type="match status" value="1"/>
</dbReference>
<comment type="subcellular location">
    <subcellularLocation>
        <location evidence="1">Secreted</location>
        <location evidence="1">Cell wall</location>
    </subcellularLocation>
</comment>
<dbReference type="RefSeq" id="WP_108152021.1">
    <property type="nucleotide sequence ID" value="NZ_CP026304.1"/>
</dbReference>
<evidence type="ECO:0000313" key="10">
    <source>
        <dbReference type="EMBL" id="AVZ75024.1"/>
    </source>
</evidence>
<dbReference type="GeneID" id="55658587"/>
<organism evidence="10 11">
    <name type="scientific">Streptomyces lunaelactis</name>
    <dbReference type="NCBI Taxonomy" id="1535768"/>
    <lineage>
        <taxon>Bacteria</taxon>
        <taxon>Bacillati</taxon>
        <taxon>Actinomycetota</taxon>
        <taxon>Actinomycetes</taxon>
        <taxon>Kitasatosporales</taxon>
        <taxon>Streptomycetaceae</taxon>
        <taxon>Streptomyces</taxon>
    </lineage>
</organism>
<dbReference type="PROSITE" id="PS51884">
    <property type="entry name" value="CHAPLIN"/>
    <property type="match status" value="1"/>
</dbReference>
<evidence type="ECO:0000256" key="4">
    <source>
        <dbReference type="ARBA" id="ARBA00022729"/>
    </source>
</evidence>
<name>A0A2R4T7H7_9ACTN</name>
<keyword evidence="5" id="KW-0130">Cell adhesion</keyword>
<keyword evidence="2" id="KW-0134">Cell wall</keyword>
<dbReference type="EMBL" id="CP026304">
    <property type="protein sequence ID" value="AVZ75024.1"/>
    <property type="molecule type" value="Genomic_DNA"/>
</dbReference>
<keyword evidence="4 8" id="KW-0732">Signal</keyword>
<feature type="domain" description="Chaplin" evidence="9">
    <location>
        <begin position="36"/>
        <end position="76"/>
    </location>
</feature>
<keyword evidence="11" id="KW-1185">Reference proteome</keyword>
<keyword evidence="3" id="KW-0964">Secreted</keyword>
<evidence type="ECO:0000313" key="11">
    <source>
        <dbReference type="Proteomes" id="UP000244201"/>
    </source>
</evidence>
<evidence type="ECO:0000259" key="9">
    <source>
        <dbReference type="PROSITE" id="PS51884"/>
    </source>
</evidence>
<accession>A0A2R4T7H7</accession>
<reference evidence="10 11" key="1">
    <citation type="submission" date="2018-01" db="EMBL/GenBank/DDBJ databases">
        <title>Complete genome sequence of Streptomyces lunaelactis MM109T, a Ferroverdin A producer isolated from cave moonmilk deposits.</title>
        <authorList>
            <person name="Naome A."/>
            <person name="Martinet L."/>
            <person name="Maciejewska M."/>
            <person name="Anderssen S."/>
            <person name="Adam D."/>
            <person name="Tenconi E."/>
            <person name="Deflandre B."/>
            <person name="Arguelles-Arias A."/>
            <person name="Calusinska M."/>
            <person name="Copieters W."/>
            <person name="Karim L."/>
            <person name="Hanikenne M."/>
            <person name="Baurain D."/>
            <person name="van Wezel G."/>
            <person name="Smargiasso N."/>
            <person name="de Pauw E."/>
            <person name="Delfosse P."/>
            <person name="Rigali S."/>
        </authorList>
    </citation>
    <scope>NUCLEOTIDE SEQUENCE [LARGE SCALE GENOMIC DNA]</scope>
    <source>
        <strain evidence="10 11">MM109</strain>
    </source>
</reference>
<dbReference type="OrthoDB" id="3544424at2"/>
<evidence type="ECO:0000256" key="7">
    <source>
        <dbReference type="PROSITE-ProRule" id="PRU01232"/>
    </source>
</evidence>
<protein>
    <recommendedName>
        <fullName evidence="9">Chaplin domain-containing protein</fullName>
    </recommendedName>
</protein>
<gene>
    <name evidence="10" type="ORF">SLUN_25395</name>
</gene>
<dbReference type="InterPro" id="IPR005528">
    <property type="entry name" value="ChpA-H"/>
</dbReference>
<dbReference type="GO" id="GO:0007155">
    <property type="term" value="P:cell adhesion"/>
    <property type="evidence" value="ECO:0007669"/>
    <property type="project" value="UniProtKB-KW"/>
</dbReference>
<dbReference type="KEGG" id="slk:SLUN_25395"/>
<proteinExistence type="predicted"/>
<keyword evidence="6 7" id="KW-0034">Amyloid</keyword>
<dbReference type="Proteomes" id="UP000244201">
    <property type="component" value="Chromosome"/>
</dbReference>
<evidence type="ECO:0000256" key="3">
    <source>
        <dbReference type="ARBA" id="ARBA00022525"/>
    </source>
</evidence>
<evidence type="ECO:0000256" key="6">
    <source>
        <dbReference type="ARBA" id="ARBA00023087"/>
    </source>
</evidence>
<feature type="signal peptide" evidence="8">
    <location>
        <begin position="1"/>
        <end position="25"/>
    </location>
</feature>
<sequence length="77" mass="7477">MKHKKAAVVIAGVLMSLGSAAPAMADAGADAIATDSAGVLSGNVFQLPIHVPMNACGNTLGVIGLLSPAFGNACSNV</sequence>
<dbReference type="AlphaFoldDB" id="A0A2R4T7H7"/>
<evidence type="ECO:0000256" key="1">
    <source>
        <dbReference type="ARBA" id="ARBA00004191"/>
    </source>
</evidence>
<evidence type="ECO:0000256" key="8">
    <source>
        <dbReference type="SAM" id="SignalP"/>
    </source>
</evidence>
<evidence type="ECO:0000256" key="5">
    <source>
        <dbReference type="ARBA" id="ARBA00022889"/>
    </source>
</evidence>